<evidence type="ECO:0000256" key="1">
    <source>
        <dbReference type="SAM" id="MobiDB-lite"/>
    </source>
</evidence>
<accession>A0A0B2WPM1</accession>
<reference evidence="2 3" key="1">
    <citation type="journal article" date="2014" name="Proc. Natl. Acad. Sci. U.S.A.">
        <title>Trajectory and genomic determinants of fungal-pathogen speciation and host adaptation.</title>
        <authorList>
            <person name="Hu X."/>
            <person name="Xiao G."/>
            <person name="Zheng P."/>
            <person name="Shang Y."/>
            <person name="Su Y."/>
            <person name="Zhang X."/>
            <person name="Liu X."/>
            <person name="Zhan S."/>
            <person name="St Leger R.J."/>
            <person name="Wang C."/>
        </authorList>
    </citation>
    <scope>NUCLEOTIDE SEQUENCE [LARGE SCALE GENOMIC DNA]</scope>
    <source>
        <strain evidence="2 3">ARSEF 1941</strain>
    </source>
</reference>
<feature type="compositionally biased region" description="Polar residues" evidence="1">
    <location>
        <begin position="1"/>
        <end position="10"/>
    </location>
</feature>
<gene>
    <name evidence="2" type="ORF">MAM_04380</name>
</gene>
<evidence type="ECO:0000313" key="2">
    <source>
        <dbReference type="EMBL" id="KHN97991.1"/>
    </source>
</evidence>
<dbReference type="RefSeq" id="XP_040679057.1">
    <property type="nucleotide sequence ID" value="XM_040823178.1"/>
</dbReference>
<dbReference type="Proteomes" id="UP000030816">
    <property type="component" value="Unassembled WGS sequence"/>
</dbReference>
<dbReference type="OrthoDB" id="2245989at2759"/>
<feature type="compositionally biased region" description="Basic residues" evidence="1">
    <location>
        <begin position="49"/>
        <end position="61"/>
    </location>
</feature>
<name>A0A0B2WPM1_METAS</name>
<comment type="caution">
    <text evidence="2">The sequence shown here is derived from an EMBL/GenBank/DDBJ whole genome shotgun (WGS) entry which is preliminary data.</text>
</comment>
<feature type="region of interest" description="Disordered" evidence="1">
    <location>
        <begin position="1"/>
        <end position="79"/>
    </location>
</feature>
<dbReference type="PANTHER" id="PTHR38116">
    <property type="entry name" value="CHROMOSOME 7, WHOLE GENOME SHOTGUN SEQUENCE"/>
    <property type="match status" value="1"/>
</dbReference>
<dbReference type="HOGENOM" id="CLU_037870_1_0_1"/>
<keyword evidence="3" id="KW-1185">Reference proteome</keyword>
<protein>
    <recommendedName>
        <fullName evidence="4">BZIP domain-containing protein</fullName>
    </recommendedName>
</protein>
<feature type="compositionally biased region" description="Polar residues" evidence="1">
    <location>
        <begin position="62"/>
        <end position="72"/>
    </location>
</feature>
<dbReference type="CDD" id="cd14688">
    <property type="entry name" value="bZIP_YAP"/>
    <property type="match status" value="1"/>
</dbReference>
<dbReference type="AlphaFoldDB" id="A0A0B2WPM1"/>
<dbReference type="PANTHER" id="PTHR38116:SF9">
    <property type="entry name" value="BZIP DOMAIN-CONTAINING PROTEIN"/>
    <property type="match status" value="1"/>
</dbReference>
<dbReference type="GeneID" id="63738835"/>
<proteinExistence type="predicted"/>
<evidence type="ECO:0000313" key="3">
    <source>
        <dbReference type="Proteomes" id="UP000030816"/>
    </source>
</evidence>
<dbReference type="STRING" id="1081103.A0A0B2WPM1"/>
<dbReference type="EMBL" id="AZHE01000009">
    <property type="protein sequence ID" value="KHN97991.1"/>
    <property type="molecule type" value="Genomic_DNA"/>
</dbReference>
<organism evidence="2 3">
    <name type="scientific">Metarhizium album (strain ARSEF 1941)</name>
    <dbReference type="NCBI Taxonomy" id="1081103"/>
    <lineage>
        <taxon>Eukaryota</taxon>
        <taxon>Fungi</taxon>
        <taxon>Dikarya</taxon>
        <taxon>Ascomycota</taxon>
        <taxon>Pezizomycotina</taxon>
        <taxon>Sordariomycetes</taxon>
        <taxon>Hypocreomycetidae</taxon>
        <taxon>Hypocreales</taxon>
        <taxon>Clavicipitaceae</taxon>
        <taxon>Metarhizium</taxon>
    </lineage>
</organism>
<evidence type="ECO:0008006" key="4">
    <source>
        <dbReference type="Google" id="ProtNLM"/>
    </source>
</evidence>
<sequence>MGDRLNSSGVGSRPRTRQRVYKPPPPLEVPDIEDDAAERKRILNVLAQRRYREKKRQKRMRGNSNGSKSTSQEPEDDYSQLVEEVPADGGVAHSSGSIFGADMCFTNWDMMVDPILPSTMPDVTGAYADFLTAAAMAVDDGLKPVGRSDGIPTAAFPSSSVPSSITMSNGMFGSPPSLHSSPNSSSDVSFPDSCLLPCRELTLLRAMLRIADGLGCKGSIWNLDALSPFDQGIAKPPDQLPLPWRPTASQVLILRHRLLDFLPLALCRDRMIGIFPLPDDVRPPAASGPLALVDFAYDFEDNSEGVRIYGSDPYDSGCWEASQVLFQHWWFLFDRDIVDDSNRWRRLRGAPPLALTAPGVDF</sequence>